<sequence>MVAQLPEPIKIVRRAGDVRIHTFISAFTDDNIANATHIIESRNKLVLVDGQFLVPYALQFRAYADSIGKEIDRIYLSHRHPDHWFGLGAAFSDIPIHALSETKEFLRQHGQDSLNDHWKLGNLAPTSLVIPEKTVRAGHEIIDGVKYVFDEVVDTEIDFLLTIGLPDVGVFIAQDLIYSGTHLYLTKYMEHWIGILQGMLLSDYELFLPGHGFPADKNEVAKNIEYLSVAMEAAGNGLTNDAFKRFLLERFPERKCPGIFDIYIPRLFDNASEF</sequence>
<dbReference type="EMBL" id="CP006990">
    <property type="protein sequence ID" value="AIC31063.1"/>
    <property type="molecule type" value="Genomic_DNA"/>
</dbReference>
<proteinExistence type="predicted"/>
<name>A0A060I7Y3_RHIET</name>
<gene>
    <name evidence="2" type="ORF">IE4771_PD00508</name>
</gene>
<accession>A0A060I7Y3</accession>
<keyword evidence="2" id="KW-0614">Plasmid</keyword>
<dbReference type="Pfam" id="PF00753">
    <property type="entry name" value="Lactamase_B"/>
    <property type="match status" value="1"/>
</dbReference>
<dbReference type="Gene3D" id="3.60.15.10">
    <property type="entry name" value="Ribonuclease Z/Hydroxyacylglutathione hydrolase-like"/>
    <property type="match status" value="1"/>
</dbReference>
<reference evidence="2 3" key="1">
    <citation type="submission" date="2013-12" db="EMBL/GenBank/DDBJ databases">
        <title>Complete genome sequence of Rhizobium etli bv. mimosae IE4771.</title>
        <authorList>
            <person name="Bustos P."/>
            <person name="Santamaria R.I."/>
            <person name="Lozano L."/>
            <person name="Ormeno-Orrillo E."/>
            <person name="Rogel M.A."/>
            <person name="Romero D."/>
            <person name="Cevallos M.A."/>
            <person name="Martinez-Romero E."/>
            <person name="Gonzalez V."/>
        </authorList>
    </citation>
    <scope>NUCLEOTIDE SEQUENCE [LARGE SCALE GENOMIC DNA]</scope>
    <source>
        <strain evidence="2 3">IE4771</strain>
        <plasmid evidence="3">Plasmid pRetIE4771d</plasmid>
    </source>
</reference>
<evidence type="ECO:0000259" key="1">
    <source>
        <dbReference type="SMART" id="SM00849"/>
    </source>
</evidence>
<geneLocation type="plasmid" evidence="2 3">
    <name>pRetIE4771d</name>
</geneLocation>
<dbReference type="InterPro" id="IPR001279">
    <property type="entry name" value="Metallo-B-lactamas"/>
</dbReference>
<keyword evidence="2" id="KW-0378">Hydrolase</keyword>
<dbReference type="HOGENOM" id="CLU_054962_2_0_5"/>
<dbReference type="OrthoDB" id="8441428at2"/>
<evidence type="ECO:0000313" key="3">
    <source>
        <dbReference type="Proteomes" id="UP000027180"/>
    </source>
</evidence>
<evidence type="ECO:0000313" key="2">
    <source>
        <dbReference type="EMBL" id="AIC31063.1"/>
    </source>
</evidence>
<protein>
    <submittedName>
        <fullName evidence="2">Metallo-beta-lactamase family hydrolase protein</fullName>
    </submittedName>
</protein>
<dbReference type="RefSeq" id="WP_040142125.1">
    <property type="nucleotide sequence ID" value="NZ_CP006990.1"/>
</dbReference>
<dbReference type="KEGG" id="rei:IE4771_PD00508"/>
<dbReference type="AlphaFoldDB" id="A0A060I7Y3"/>
<feature type="domain" description="Metallo-beta-lactamase" evidence="1">
    <location>
        <begin position="33"/>
        <end position="211"/>
    </location>
</feature>
<dbReference type="SMART" id="SM00849">
    <property type="entry name" value="Lactamase_B"/>
    <property type="match status" value="1"/>
</dbReference>
<dbReference type="Proteomes" id="UP000027180">
    <property type="component" value="Plasmid pRetIE4771d"/>
</dbReference>
<dbReference type="GO" id="GO:0016787">
    <property type="term" value="F:hydrolase activity"/>
    <property type="evidence" value="ECO:0007669"/>
    <property type="project" value="UniProtKB-KW"/>
</dbReference>
<organism evidence="2 3">
    <name type="scientific">Rhizobium etli bv. mimosae str. IE4771</name>
    <dbReference type="NCBI Taxonomy" id="1432050"/>
    <lineage>
        <taxon>Bacteria</taxon>
        <taxon>Pseudomonadati</taxon>
        <taxon>Pseudomonadota</taxon>
        <taxon>Alphaproteobacteria</taxon>
        <taxon>Hyphomicrobiales</taxon>
        <taxon>Rhizobiaceae</taxon>
        <taxon>Rhizobium/Agrobacterium group</taxon>
        <taxon>Rhizobium</taxon>
    </lineage>
</organism>
<dbReference type="SUPFAM" id="SSF56281">
    <property type="entry name" value="Metallo-hydrolase/oxidoreductase"/>
    <property type="match status" value="1"/>
</dbReference>
<dbReference type="InterPro" id="IPR036866">
    <property type="entry name" value="RibonucZ/Hydroxyglut_hydro"/>
</dbReference>